<evidence type="ECO:0000313" key="9">
    <source>
        <dbReference type="Proteomes" id="UP000019364"/>
    </source>
</evidence>
<dbReference type="InterPro" id="IPR029057">
    <property type="entry name" value="PRTase-like"/>
</dbReference>
<evidence type="ECO:0000259" key="6">
    <source>
        <dbReference type="Pfam" id="PF00156"/>
    </source>
</evidence>
<dbReference type="Proteomes" id="UP000019364">
    <property type="component" value="Unassembled WGS sequence"/>
</dbReference>
<dbReference type="AlphaFoldDB" id="W7YTY5"/>
<dbReference type="PANTHER" id="PTHR43864">
    <property type="entry name" value="HYPOXANTHINE/GUANINE PHOSPHORIBOSYLTRANSFERASE"/>
    <property type="match status" value="1"/>
</dbReference>
<dbReference type="GO" id="GO:0045892">
    <property type="term" value="P:negative regulation of DNA-templated transcription"/>
    <property type="evidence" value="ECO:0007669"/>
    <property type="project" value="InterPro"/>
</dbReference>
<dbReference type="InterPro" id="IPR036388">
    <property type="entry name" value="WH-like_DNA-bd_sf"/>
</dbReference>
<feature type="domain" description="Phosphoribosyltransferase" evidence="6">
    <location>
        <begin position="163"/>
        <end position="284"/>
    </location>
</feature>
<proteinExistence type="inferred from homology"/>
<keyword evidence="9" id="KW-1185">Reference proteome</keyword>
<comment type="caution">
    <text evidence="8">The sequence shown here is derived from an EMBL/GenBank/DDBJ whole genome shotgun (WGS) entry which is preliminary data.</text>
</comment>
<comment type="similarity">
    <text evidence="5">Belongs to the purine/pyrimidine phosphoribosyltransferase family. PurR subfamily.</text>
</comment>
<feature type="domain" description="Bacterial purine repressor N-terminal" evidence="7">
    <location>
        <begin position="47"/>
        <end position="116"/>
    </location>
</feature>
<dbReference type="GO" id="GO:0045982">
    <property type="term" value="P:negative regulation of purine nucleobase metabolic process"/>
    <property type="evidence" value="ECO:0007669"/>
    <property type="project" value="InterPro"/>
</dbReference>
<dbReference type="InterPro" id="IPR050118">
    <property type="entry name" value="Pur/Pyrimidine_PRTase"/>
</dbReference>
<dbReference type="CDD" id="cd06223">
    <property type="entry name" value="PRTases_typeI"/>
    <property type="match status" value="1"/>
</dbReference>
<protein>
    <submittedName>
        <fullName evidence="8">Transcription regulator</fullName>
    </submittedName>
</protein>
<dbReference type="PANTHER" id="PTHR43864:SF2">
    <property type="entry name" value="PUR OPERON REPRESSOR"/>
    <property type="match status" value="1"/>
</dbReference>
<dbReference type="eggNOG" id="COG0503">
    <property type="taxonomic scope" value="Bacteria"/>
</dbReference>
<dbReference type="NCBIfam" id="TIGR01743">
    <property type="entry name" value="purR_Bsub"/>
    <property type="match status" value="1"/>
</dbReference>
<keyword evidence="2" id="KW-0805">Transcription regulation</keyword>
<evidence type="ECO:0000256" key="5">
    <source>
        <dbReference type="ARBA" id="ARBA00049656"/>
    </source>
</evidence>
<evidence type="ECO:0000256" key="2">
    <source>
        <dbReference type="ARBA" id="ARBA00023015"/>
    </source>
</evidence>
<sequence>MSVKNNNKRAYQPNYIPLADFTEGIHRFDLSVSIYSDSEESFVKKLKRSARLVEMTQFLLSRPHTLIPLTTFADRYGAAKSSISEDLVIIKEVFEEEGIGDLQTLAGAAGGVHFIPKMPKEQALVFAKDLCAQLQQKDRILPGGYLYMSDLLGQPSLMNEAGKIFATAFSGKDIDVVMTVETKGIPLAYATGAQLNLPVVLVRRDHQVTEGSAVSINYVSGSQKSIHTMSLSRRALKEKSKVLIVDDFMKAGGTIQGMVDLLDEFDAEVAGVGVLVESGSVESEERLLHDYVSLAMLTAVDPKSKEIFVSPGNYFEA</sequence>
<evidence type="ECO:0000256" key="4">
    <source>
        <dbReference type="ARBA" id="ARBA00023163"/>
    </source>
</evidence>
<dbReference type="Pfam" id="PF00156">
    <property type="entry name" value="Pribosyltran"/>
    <property type="match status" value="1"/>
</dbReference>
<dbReference type="Pfam" id="PF09182">
    <property type="entry name" value="PuR_N"/>
    <property type="match status" value="1"/>
</dbReference>
<keyword evidence="3" id="KW-0238">DNA-binding</keyword>
<comment type="subunit">
    <text evidence="1">Homodimer.</text>
</comment>
<dbReference type="Gene3D" id="1.10.10.10">
    <property type="entry name" value="Winged helix-like DNA-binding domain superfamily/Winged helix DNA-binding domain"/>
    <property type="match status" value="1"/>
</dbReference>
<dbReference type="SUPFAM" id="SSF53271">
    <property type="entry name" value="PRTase-like"/>
    <property type="match status" value="1"/>
</dbReference>
<dbReference type="EMBL" id="BAVZ01000030">
    <property type="protein sequence ID" value="GAF10648.1"/>
    <property type="molecule type" value="Genomic_DNA"/>
</dbReference>
<evidence type="ECO:0000256" key="1">
    <source>
        <dbReference type="ARBA" id="ARBA00011738"/>
    </source>
</evidence>
<dbReference type="InterPro" id="IPR010078">
    <property type="entry name" value="PurR_Bsub"/>
</dbReference>
<dbReference type="GO" id="GO:0003677">
    <property type="term" value="F:DNA binding"/>
    <property type="evidence" value="ECO:0007669"/>
    <property type="project" value="UniProtKB-KW"/>
</dbReference>
<organism evidence="8 9">
    <name type="scientific">Paenibacillus pini JCM 16418</name>
    <dbReference type="NCBI Taxonomy" id="1236976"/>
    <lineage>
        <taxon>Bacteria</taxon>
        <taxon>Bacillati</taxon>
        <taxon>Bacillota</taxon>
        <taxon>Bacilli</taxon>
        <taxon>Bacillales</taxon>
        <taxon>Paenibacillaceae</taxon>
        <taxon>Paenibacillus</taxon>
    </lineage>
</organism>
<evidence type="ECO:0000313" key="8">
    <source>
        <dbReference type="EMBL" id="GAF10648.1"/>
    </source>
</evidence>
<dbReference type="InterPro" id="IPR036390">
    <property type="entry name" value="WH_DNA-bd_sf"/>
</dbReference>
<evidence type="ECO:0000259" key="7">
    <source>
        <dbReference type="Pfam" id="PF09182"/>
    </source>
</evidence>
<dbReference type="SUPFAM" id="SSF46785">
    <property type="entry name" value="Winged helix' DNA-binding domain"/>
    <property type="match status" value="1"/>
</dbReference>
<name>W7YTY5_9BACL</name>
<gene>
    <name evidence="8" type="ORF">JCM16418_4865</name>
</gene>
<keyword evidence="4" id="KW-0804">Transcription</keyword>
<dbReference type="Gene3D" id="3.40.50.2020">
    <property type="match status" value="1"/>
</dbReference>
<evidence type="ECO:0000256" key="3">
    <source>
        <dbReference type="ARBA" id="ARBA00023125"/>
    </source>
</evidence>
<reference evidence="8 9" key="1">
    <citation type="journal article" date="2014" name="Genome Announc.">
        <title>Draft Genome Sequence of Paenibacillus pini JCM 16418T, Isolated from the Rhizosphere of Pine Tree.</title>
        <authorList>
            <person name="Yuki M."/>
            <person name="Oshima K."/>
            <person name="Suda W."/>
            <person name="Oshida Y."/>
            <person name="Kitamura K."/>
            <person name="Iida Y."/>
            <person name="Hattori M."/>
            <person name="Ohkuma M."/>
        </authorList>
    </citation>
    <scope>NUCLEOTIDE SEQUENCE [LARGE SCALE GENOMIC DNA]</scope>
    <source>
        <strain evidence="8 9">JCM 16418</strain>
    </source>
</reference>
<dbReference type="InterPro" id="IPR015265">
    <property type="entry name" value="PuR_N"/>
</dbReference>
<dbReference type="STRING" id="1236976.JCM16418_4865"/>
<accession>W7YTY5</accession>
<dbReference type="InterPro" id="IPR000836">
    <property type="entry name" value="PRTase_dom"/>
</dbReference>